<proteinExistence type="predicted"/>
<protein>
    <submittedName>
        <fullName evidence="1">Uncharacterized protein</fullName>
    </submittedName>
</protein>
<keyword evidence="2" id="KW-1185">Reference proteome</keyword>
<accession>A0A562J1R0</accession>
<gene>
    <name evidence="1" type="ORF">LX59_00010</name>
</gene>
<evidence type="ECO:0000313" key="1">
    <source>
        <dbReference type="EMBL" id="TWH77108.1"/>
    </source>
</evidence>
<dbReference type="AlphaFoldDB" id="A0A562J1R0"/>
<reference evidence="1 2" key="1">
    <citation type="submission" date="2019-07" db="EMBL/GenBank/DDBJ databases">
        <title>Genomic Encyclopedia of Type Strains, Phase I: the one thousand microbial genomes (KMG-I) project.</title>
        <authorList>
            <person name="Kyrpides N."/>
        </authorList>
    </citation>
    <scope>NUCLEOTIDE SEQUENCE [LARGE SCALE GENOMIC DNA]</scope>
    <source>
        <strain evidence="1 2">DSM 375</strain>
    </source>
</reference>
<name>A0A562J1R0_9GAMM</name>
<dbReference type="RefSeq" id="WP_144569807.1">
    <property type="nucleotide sequence ID" value="NZ_VLKG01000001.1"/>
</dbReference>
<comment type="caution">
    <text evidence="1">The sequence shown here is derived from an EMBL/GenBank/DDBJ whole genome shotgun (WGS) entry which is preliminary data.</text>
</comment>
<dbReference type="EMBL" id="VLKG01000001">
    <property type="protein sequence ID" value="TWH77108.1"/>
    <property type="molecule type" value="Genomic_DNA"/>
</dbReference>
<sequence>MTWLIRRKKWVTLSEAATYLSTKTTETLTEKDLIHLAVSGEIKISAYFGDPTPARAETVHKSSVEGFSETFYGDPFPIEGGIAEVWDLRPSGQVIRINSQGEIESALFPLVFDSDIENRVVRILETTLPDSAQWVLRGEVLLSLEAEINGSQNQLSQPDKPLHSSERKSIYQIIATLAAIADVDLSKPYAADTTLRAAAAQYGLQMPNSPETVVKFLSEAAAFKDKS</sequence>
<evidence type="ECO:0000313" key="2">
    <source>
        <dbReference type="Proteomes" id="UP000319627"/>
    </source>
</evidence>
<organism evidence="1 2">
    <name type="scientific">Azomonas agilis</name>
    <dbReference type="NCBI Taxonomy" id="116849"/>
    <lineage>
        <taxon>Bacteria</taxon>
        <taxon>Pseudomonadati</taxon>
        <taxon>Pseudomonadota</taxon>
        <taxon>Gammaproteobacteria</taxon>
        <taxon>Pseudomonadales</taxon>
        <taxon>Pseudomonadaceae</taxon>
        <taxon>Azomonas</taxon>
    </lineage>
</organism>
<dbReference type="Proteomes" id="UP000319627">
    <property type="component" value="Unassembled WGS sequence"/>
</dbReference>
<dbReference type="OrthoDB" id="7033824at2"/>